<evidence type="ECO:0000256" key="1">
    <source>
        <dbReference type="SAM" id="Phobius"/>
    </source>
</evidence>
<feature type="transmembrane region" description="Helical" evidence="1">
    <location>
        <begin position="32"/>
        <end position="50"/>
    </location>
</feature>
<keyword evidence="1" id="KW-0472">Membrane</keyword>
<protein>
    <recommendedName>
        <fullName evidence="4">Transmembrane protein</fullName>
    </recommendedName>
</protein>
<evidence type="ECO:0000313" key="2">
    <source>
        <dbReference type="EMBL" id="QFZ86378.1"/>
    </source>
</evidence>
<name>A0A5Q0MBC8_VARPD</name>
<dbReference type="Proteomes" id="UP000326780">
    <property type="component" value="Chromosome"/>
</dbReference>
<sequence>MKVVFKLLLAYLVASFLAAGLALVLFPSHAHVPAVVVLLAFPLVPWTLLANLVNEGFRAREVWPLLVFVLAFGGVAWLAFRASSKVTTQR</sequence>
<evidence type="ECO:0008006" key="4">
    <source>
        <dbReference type="Google" id="ProtNLM"/>
    </source>
</evidence>
<organism evidence="2 3">
    <name type="scientific">Variovorax paradoxus</name>
    <dbReference type="NCBI Taxonomy" id="34073"/>
    <lineage>
        <taxon>Bacteria</taxon>
        <taxon>Pseudomonadati</taxon>
        <taxon>Pseudomonadota</taxon>
        <taxon>Betaproteobacteria</taxon>
        <taxon>Burkholderiales</taxon>
        <taxon>Comamonadaceae</taxon>
        <taxon>Variovorax</taxon>
    </lineage>
</organism>
<dbReference type="EMBL" id="CP045644">
    <property type="protein sequence ID" value="QFZ86378.1"/>
    <property type="molecule type" value="Genomic_DNA"/>
</dbReference>
<proteinExistence type="predicted"/>
<gene>
    <name evidence="2" type="ORF">GFK26_28230</name>
</gene>
<dbReference type="RefSeq" id="WP_153284874.1">
    <property type="nucleotide sequence ID" value="NZ_CP045644.1"/>
</dbReference>
<evidence type="ECO:0000313" key="3">
    <source>
        <dbReference type="Proteomes" id="UP000326780"/>
    </source>
</evidence>
<dbReference type="AlphaFoldDB" id="A0A5Q0MBC8"/>
<keyword evidence="1" id="KW-1133">Transmembrane helix</keyword>
<accession>A0A5Q0MBC8</accession>
<reference evidence="2 3" key="1">
    <citation type="submission" date="2019-10" db="EMBL/GenBank/DDBJ databases">
        <title>Complete genome sequence of Variovorax paradoxus 5C-2.</title>
        <authorList>
            <person name="Gogoleva N.E."/>
            <person name="Balkin A.S."/>
        </authorList>
    </citation>
    <scope>NUCLEOTIDE SEQUENCE [LARGE SCALE GENOMIC DNA]</scope>
    <source>
        <strain evidence="2 3">5C-2</strain>
    </source>
</reference>
<keyword evidence="1" id="KW-0812">Transmembrane</keyword>
<feature type="transmembrane region" description="Helical" evidence="1">
    <location>
        <begin position="62"/>
        <end position="80"/>
    </location>
</feature>